<comment type="caution">
    <text evidence="7">The sequence shown here is derived from an EMBL/GenBank/DDBJ whole genome shotgun (WGS) entry which is preliminary data.</text>
</comment>
<keyword evidence="1" id="KW-0813">Transport</keyword>
<evidence type="ECO:0000256" key="2">
    <source>
        <dbReference type="ARBA" id="ARBA00022475"/>
    </source>
</evidence>
<keyword evidence="3" id="KW-0547">Nucleotide-binding</keyword>
<dbReference type="InterPro" id="IPR003593">
    <property type="entry name" value="AAA+_ATPase"/>
</dbReference>
<organism evidence="7 8">
    <name type="scientific">Rubrivivax gelatinosus</name>
    <name type="common">Rhodocyclus gelatinosus</name>
    <name type="synonym">Rhodopseudomonas gelatinosa</name>
    <dbReference type="NCBI Taxonomy" id="28068"/>
    <lineage>
        <taxon>Bacteria</taxon>
        <taxon>Pseudomonadati</taxon>
        <taxon>Pseudomonadota</taxon>
        <taxon>Betaproteobacteria</taxon>
        <taxon>Burkholderiales</taxon>
        <taxon>Sphaerotilaceae</taxon>
        <taxon>Rubrivivax</taxon>
    </lineage>
</organism>
<evidence type="ECO:0000313" key="7">
    <source>
        <dbReference type="EMBL" id="MBK1714314.1"/>
    </source>
</evidence>
<dbReference type="PROSITE" id="PS50893">
    <property type="entry name" value="ABC_TRANSPORTER_2"/>
    <property type="match status" value="1"/>
</dbReference>
<dbReference type="Proteomes" id="UP001041814">
    <property type="component" value="Unassembled WGS sequence"/>
</dbReference>
<gene>
    <name evidence="7" type="ORF">CKO43_16200</name>
</gene>
<dbReference type="SMART" id="SM00382">
    <property type="entry name" value="AAA"/>
    <property type="match status" value="1"/>
</dbReference>
<dbReference type="SUPFAM" id="SSF52540">
    <property type="entry name" value="P-loop containing nucleoside triphosphate hydrolases"/>
    <property type="match status" value="1"/>
</dbReference>
<keyword evidence="8" id="KW-1185">Reference proteome</keyword>
<evidence type="ECO:0000256" key="3">
    <source>
        <dbReference type="ARBA" id="ARBA00022741"/>
    </source>
</evidence>
<name>A0ABS1DX72_RUBGE</name>
<evidence type="ECO:0000256" key="4">
    <source>
        <dbReference type="ARBA" id="ARBA00022840"/>
    </source>
</evidence>
<dbReference type="InterPro" id="IPR027417">
    <property type="entry name" value="P-loop_NTPase"/>
</dbReference>
<reference evidence="7" key="2">
    <citation type="journal article" date="2020" name="Microorganisms">
        <title>Osmotic Adaptation and Compatible Solute Biosynthesis of Phototrophic Bacteria as Revealed from Genome Analyses.</title>
        <authorList>
            <person name="Imhoff J.F."/>
            <person name="Rahn T."/>
            <person name="Kunzel S."/>
            <person name="Keller A."/>
            <person name="Neulinger S.C."/>
        </authorList>
    </citation>
    <scope>NUCLEOTIDE SEQUENCE</scope>
    <source>
        <strain evidence="7">IM 151</strain>
    </source>
</reference>
<evidence type="ECO:0000313" key="8">
    <source>
        <dbReference type="Proteomes" id="UP001041814"/>
    </source>
</evidence>
<feature type="domain" description="ABC transporter" evidence="6">
    <location>
        <begin position="11"/>
        <end position="250"/>
    </location>
</feature>
<feature type="region of interest" description="Disordered" evidence="5">
    <location>
        <begin position="234"/>
        <end position="259"/>
    </location>
</feature>
<protein>
    <submittedName>
        <fullName evidence="7">ABC transporter</fullName>
    </submittedName>
</protein>
<proteinExistence type="predicted"/>
<keyword evidence="2" id="KW-0472">Membrane</keyword>
<dbReference type="InterPro" id="IPR017871">
    <property type="entry name" value="ABC_transporter-like_CS"/>
</dbReference>
<sequence length="259" mass="28198">MSDDTNEQPVAVLSGVVKGYRLDDVDVPVLKNVDLLVRPAQFTVVLGPSGSGKTTLLNLIGCIDRPDQGQVMVAGQDIGPMSDDDLAAFRSRHIGFIFQNFNLLPVLSAWENIEYPMLLAQLPPARRAERVRRLLKAVGLSDRANNRPGQLSGGQRQRVAIARALALKPRLVIADEPTANLDSRTGAEILQLMRGMQQRYGISFLFSSHDRAVIGAADDTVYLKDGEIRAIRRRPTPARPALDLDEGSADSTHAAGDAR</sequence>
<accession>A0ABS1DX72</accession>
<dbReference type="Gene3D" id="3.40.50.300">
    <property type="entry name" value="P-loop containing nucleotide triphosphate hydrolases"/>
    <property type="match status" value="1"/>
</dbReference>
<dbReference type="RefSeq" id="WP_200225980.1">
    <property type="nucleotide sequence ID" value="NZ_NRRT01000002.1"/>
</dbReference>
<keyword evidence="2" id="KW-1003">Cell membrane</keyword>
<evidence type="ECO:0000256" key="5">
    <source>
        <dbReference type="SAM" id="MobiDB-lite"/>
    </source>
</evidence>
<reference evidence="7" key="1">
    <citation type="submission" date="2017-08" db="EMBL/GenBank/DDBJ databases">
        <authorList>
            <person name="Imhoff J.F."/>
            <person name="Rahn T."/>
            <person name="Kuenzel S."/>
            <person name="Neulinger S.C."/>
        </authorList>
    </citation>
    <scope>NUCLEOTIDE SEQUENCE</scope>
    <source>
        <strain evidence="7">IM 151</strain>
    </source>
</reference>
<dbReference type="InterPro" id="IPR017911">
    <property type="entry name" value="MacB-like_ATP-bd"/>
</dbReference>
<evidence type="ECO:0000256" key="1">
    <source>
        <dbReference type="ARBA" id="ARBA00022448"/>
    </source>
</evidence>
<evidence type="ECO:0000259" key="6">
    <source>
        <dbReference type="PROSITE" id="PS50893"/>
    </source>
</evidence>
<dbReference type="PANTHER" id="PTHR24220">
    <property type="entry name" value="IMPORT ATP-BINDING PROTEIN"/>
    <property type="match status" value="1"/>
</dbReference>
<dbReference type="PANTHER" id="PTHR24220:SF86">
    <property type="entry name" value="ABC TRANSPORTER ABCH.1"/>
    <property type="match status" value="1"/>
</dbReference>
<dbReference type="CDD" id="cd03255">
    <property type="entry name" value="ABC_MJ0796_LolCDE_FtsE"/>
    <property type="match status" value="1"/>
</dbReference>
<dbReference type="EMBL" id="NRRU01000063">
    <property type="protein sequence ID" value="MBK1714314.1"/>
    <property type="molecule type" value="Genomic_DNA"/>
</dbReference>
<keyword evidence="4" id="KW-0067">ATP-binding</keyword>
<dbReference type="PROSITE" id="PS00211">
    <property type="entry name" value="ABC_TRANSPORTER_1"/>
    <property type="match status" value="1"/>
</dbReference>
<dbReference type="InterPro" id="IPR003439">
    <property type="entry name" value="ABC_transporter-like_ATP-bd"/>
</dbReference>
<dbReference type="InterPro" id="IPR015854">
    <property type="entry name" value="ABC_transpr_LolD-like"/>
</dbReference>
<dbReference type="Pfam" id="PF00005">
    <property type="entry name" value="ABC_tran"/>
    <property type="match status" value="1"/>
</dbReference>